<evidence type="ECO:0000313" key="3">
    <source>
        <dbReference type="Proteomes" id="UP000664628"/>
    </source>
</evidence>
<feature type="domain" description="Cyclic nucleotide-binding" evidence="1">
    <location>
        <begin position="24"/>
        <end position="118"/>
    </location>
</feature>
<comment type="caution">
    <text evidence="2">The sequence shown here is derived from an EMBL/GenBank/DDBJ whole genome shotgun (WGS) entry which is preliminary data.</text>
</comment>
<name>A0ABS3JJZ3_9BACT</name>
<dbReference type="EMBL" id="JAFMYW010000005">
    <property type="protein sequence ID" value="MBO0950316.1"/>
    <property type="molecule type" value="Genomic_DNA"/>
</dbReference>
<dbReference type="SUPFAM" id="SSF51206">
    <property type="entry name" value="cAMP-binding domain-like"/>
    <property type="match status" value="1"/>
</dbReference>
<dbReference type="InterPro" id="IPR014710">
    <property type="entry name" value="RmlC-like_jellyroll"/>
</dbReference>
<reference evidence="2 3" key="1">
    <citation type="submission" date="2021-03" db="EMBL/GenBank/DDBJ databases">
        <title>Fibrella sp. HMF5405 genome sequencing and assembly.</title>
        <authorList>
            <person name="Kang H."/>
            <person name="Kim H."/>
            <person name="Bae S."/>
            <person name="Joh K."/>
        </authorList>
    </citation>
    <scope>NUCLEOTIDE SEQUENCE [LARGE SCALE GENOMIC DNA]</scope>
    <source>
        <strain evidence="2 3">HMF5405</strain>
    </source>
</reference>
<evidence type="ECO:0000259" key="1">
    <source>
        <dbReference type="PROSITE" id="PS50042"/>
    </source>
</evidence>
<dbReference type="InterPro" id="IPR000595">
    <property type="entry name" value="cNMP-bd_dom"/>
</dbReference>
<sequence length="211" mass="24274">MNRPPAMTQISDTLFNEIAERLHITGPVDQEVIAHLMKLFSPIYLQKGDFLVKAGERLPLFGFLLNGLMRHYFLRTDGTEITVDFARTYDLVGEYNNLLLDKPADHFVQALEPCVIIAAPIAELRASYDRFPALERISRQFSEQYLYRIMAQLSQYTIRNAEERYVHLLTNEPDLIQRVPQVILASYVGVTPVTLSRIRNRLARQDVGYTS</sequence>
<dbReference type="InterPro" id="IPR018490">
    <property type="entry name" value="cNMP-bd_dom_sf"/>
</dbReference>
<proteinExistence type="predicted"/>
<gene>
    <name evidence="2" type="ORF">J2I46_17105</name>
</gene>
<evidence type="ECO:0000313" key="2">
    <source>
        <dbReference type="EMBL" id="MBO0950316.1"/>
    </source>
</evidence>
<accession>A0ABS3JJZ3</accession>
<organism evidence="2 3">
    <name type="scientific">Fibrella forsythiae</name>
    <dbReference type="NCBI Taxonomy" id="2817061"/>
    <lineage>
        <taxon>Bacteria</taxon>
        <taxon>Pseudomonadati</taxon>
        <taxon>Bacteroidota</taxon>
        <taxon>Cytophagia</taxon>
        <taxon>Cytophagales</taxon>
        <taxon>Spirosomataceae</taxon>
        <taxon>Fibrella</taxon>
    </lineage>
</organism>
<dbReference type="Gene3D" id="2.60.120.10">
    <property type="entry name" value="Jelly Rolls"/>
    <property type="match status" value="1"/>
</dbReference>
<keyword evidence="3" id="KW-1185">Reference proteome</keyword>
<dbReference type="RefSeq" id="WP_207330275.1">
    <property type="nucleotide sequence ID" value="NZ_JAFMYW010000005.1"/>
</dbReference>
<protein>
    <submittedName>
        <fullName evidence="2">Crp/Fnr family transcriptional regulator</fullName>
    </submittedName>
</protein>
<dbReference type="Proteomes" id="UP000664628">
    <property type="component" value="Unassembled WGS sequence"/>
</dbReference>
<dbReference type="PROSITE" id="PS50042">
    <property type="entry name" value="CNMP_BINDING_3"/>
    <property type="match status" value="1"/>
</dbReference>
<dbReference type="CDD" id="cd00038">
    <property type="entry name" value="CAP_ED"/>
    <property type="match status" value="1"/>
</dbReference>
<dbReference type="Pfam" id="PF00027">
    <property type="entry name" value="cNMP_binding"/>
    <property type="match status" value="1"/>
</dbReference>